<dbReference type="NCBIfam" id="TIGR02937">
    <property type="entry name" value="sigma70-ECF"/>
    <property type="match status" value="1"/>
</dbReference>
<keyword evidence="8" id="KW-1185">Reference proteome</keyword>
<keyword evidence="3" id="KW-0731">Sigma factor</keyword>
<dbReference type="InterPro" id="IPR036388">
    <property type="entry name" value="WH-like_DNA-bd_sf"/>
</dbReference>
<dbReference type="SUPFAM" id="SSF88659">
    <property type="entry name" value="Sigma3 and sigma4 domains of RNA polymerase sigma factors"/>
    <property type="match status" value="1"/>
</dbReference>
<dbReference type="SUPFAM" id="SSF88946">
    <property type="entry name" value="Sigma2 domain of RNA polymerase sigma factors"/>
    <property type="match status" value="1"/>
</dbReference>
<dbReference type="InterPro" id="IPR014284">
    <property type="entry name" value="RNA_pol_sigma-70_dom"/>
</dbReference>
<dbReference type="InterPro" id="IPR013324">
    <property type="entry name" value="RNA_pol_sigma_r3/r4-like"/>
</dbReference>
<dbReference type="EMBL" id="JBHMEW010000046">
    <property type="protein sequence ID" value="MFB9211276.1"/>
    <property type="molecule type" value="Genomic_DNA"/>
</dbReference>
<dbReference type="InterPro" id="IPR007627">
    <property type="entry name" value="RNA_pol_sigma70_r2"/>
</dbReference>
<feature type="domain" description="RNA polymerase sigma-70 region 2" evidence="5">
    <location>
        <begin position="54"/>
        <end position="121"/>
    </location>
</feature>
<evidence type="ECO:0000259" key="5">
    <source>
        <dbReference type="Pfam" id="PF04542"/>
    </source>
</evidence>
<dbReference type="PANTHER" id="PTHR43133:SF46">
    <property type="entry name" value="RNA POLYMERASE SIGMA-70 FACTOR ECF SUBFAMILY"/>
    <property type="match status" value="1"/>
</dbReference>
<reference evidence="7 8" key="1">
    <citation type="submission" date="2024-09" db="EMBL/GenBank/DDBJ databases">
        <authorList>
            <person name="Sun Q."/>
            <person name="Mori K."/>
        </authorList>
    </citation>
    <scope>NUCLEOTIDE SEQUENCE [LARGE SCALE GENOMIC DNA]</scope>
    <source>
        <strain evidence="7 8">CECT 7682</strain>
    </source>
</reference>
<evidence type="ECO:0000256" key="4">
    <source>
        <dbReference type="ARBA" id="ARBA00023163"/>
    </source>
</evidence>
<protein>
    <submittedName>
        <fullName evidence="7">RNA polymerase sigma factor</fullName>
    </submittedName>
</protein>
<evidence type="ECO:0000313" key="8">
    <source>
        <dbReference type="Proteomes" id="UP001589654"/>
    </source>
</evidence>
<comment type="similarity">
    <text evidence="1">Belongs to the sigma-70 factor family. ECF subfamily.</text>
</comment>
<feature type="domain" description="RNA polymerase sigma factor 70 region 4 type 2" evidence="6">
    <location>
        <begin position="156"/>
        <end position="208"/>
    </location>
</feature>
<dbReference type="InterPro" id="IPR013325">
    <property type="entry name" value="RNA_pol_sigma_r2"/>
</dbReference>
<dbReference type="RefSeq" id="WP_290247308.1">
    <property type="nucleotide sequence ID" value="NZ_JAUFQT010000001.1"/>
</dbReference>
<evidence type="ECO:0000259" key="6">
    <source>
        <dbReference type="Pfam" id="PF08281"/>
    </source>
</evidence>
<keyword evidence="4" id="KW-0804">Transcription</keyword>
<sequence length="218" mass="26051">MMKEPRNNRLHLSKNGKEVEHFHDRKILMVYAEKSDFEVWSAFKLGDEAAFNYIYRQYMNALYNYAYQVSRDQDLARDAIHTLFIKIRRKRKELPEVHNIKAYLMKIIYRLILDALKQKQKSHPLIENPHDNLFPVELSPESQMINQEVSEEKRSKLEDALNQLSKRQREALLLMYREELSYKEIAEILELEHVKSARKLIYRAVAKMRAILVTDKNS</sequence>
<dbReference type="Pfam" id="PF08281">
    <property type="entry name" value="Sigma70_r4_2"/>
    <property type="match status" value="1"/>
</dbReference>
<name>A0ABV5J3A4_9BACT</name>
<keyword evidence="2" id="KW-0805">Transcription regulation</keyword>
<proteinExistence type="inferred from homology"/>
<dbReference type="PANTHER" id="PTHR43133">
    <property type="entry name" value="RNA POLYMERASE ECF-TYPE SIGMA FACTO"/>
    <property type="match status" value="1"/>
</dbReference>
<dbReference type="Gene3D" id="1.10.10.10">
    <property type="entry name" value="Winged helix-like DNA-binding domain superfamily/Winged helix DNA-binding domain"/>
    <property type="match status" value="1"/>
</dbReference>
<evidence type="ECO:0000313" key="7">
    <source>
        <dbReference type="EMBL" id="MFB9211276.1"/>
    </source>
</evidence>
<evidence type="ECO:0000256" key="1">
    <source>
        <dbReference type="ARBA" id="ARBA00010641"/>
    </source>
</evidence>
<dbReference type="CDD" id="cd06171">
    <property type="entry name" value="Sigma70_r4"/>
    <property type="match status" value="1"/>
</dbReference>
<dbReference type="Proteomes" id="UP001589654">
    <property type="component" value="Unassembled WGS sequence"/>
</dbReference>
<dbReference type="InterPro" id="IPR013249">
    <property type="entry name" value="RNA_pol_sigma70_r4_t2"/>
</dbReference>
<accession>A0ABV5J3A4</accession>
<evidence type="ECO:0000256" key="3">
    <source>
        <dbReference type="ARBA" id="ARBA00023082"/>
    </source>
</evidence>
<dbReference type="InterPro" id="IPR039425">
    <property type="entry name" value="RNA_pol_sigma-70-like"/>
</dbReference>
<organism evidence="7 8">
    <name type="scientific">Echinicola jeungdonensis</name>
    <dbReference type="NCBI Taxonomy" id="709343"/>
    <lineage>
        <taxon>Bacteria</taxon>
        <taxon>Pseudomonadati</taxon>
        <taxon>Bacteroidota</taxon>
        <taxon>Cytophagia</taxon>
        <taxon>Cytophagales</taxon>
        <taxon>Cyclobacteriaceae</taxon>
        <taxon>Echinicola</taxon>
    </lineage>
</organism>
<gene>
    <name evidence="7" type="ORF">ACFFUR_05615</name>
</gene>
<comment type="caution">
    <text evidence="7">The sequence shown here is derived from an EMBL/GenBank/DDBJ whole genome shotgun (WGS) entry which is preliminary data.</text>
</comment>
<dbReference type="Gene3D" id="1.10.1740.10">
    <property type="match status" value="1"/>
</dbReference>
<evidence type="ECO:0000256" key="2">
    <source>
        <dbReference type="ARBA" id="ARBA00023015"/>
    </source>
</evidence>
<dbReference type="Pfam" id="PF04542">
    <property type="entry name" value="Sigma70_r2"/>
    <property type="match status" value="1"/>
</dbReference>